<evidence type="ECO:0000259" key="1">
    <source>
        <dbReference type="PROSITE" id="PS51840"/>
    </source>
</evidence>
<dbReference type="AlphaFoldDB" id="A0A7S1TIY1"/>
<sequence length="295" mass="33453">MLHKLQSIGRDERHFDVKLSIRHLEHIPINHAWVWCIWSLPKSQAKPNRGSTEPQLVHDNIVKWSHTINFSVRITSKRKFSTELEPCVLHIAVKCRGPEPRDEELGNVDVDLSEFAGAGEISRNILLRDSLLNSMLKVSANVRLLRGDVIFRRTNRGGDYSSLESTEDPDAMTLTGFDYATDTVTSDDRATGSKNSIGEAELQVAQRHSEVRRALEKLPLNDRRFRELFYGQVFRPESSVPLPVLESRVQARQAVDTLMKNLERSSLSPSALRNATDLSPWIYSGEQENGKFPIV</sequence>
<organism evidence="2">
    <name type="scientific">Compsopogon caeruleus</name>
    <dbReference type="NCBI Taxonomy" id="31354"/>
    <lineage>
        <taxon>Eukaryota</taxon>
        <taxon>Rhodophyta</taxon>
        <taxon>Compsopogonophyceae</taxon>
        <taxon>Compsopogonales</taxon>
        <taxon>Compsopogonaceae</taxon>
        <taxon>Compsopogon</taxon>
    </lineage>
</organism>
<accession>A0A7S1TIY1</accession>
<reference evidence="2" key="1">
    <citation type="submission" date="2021-01" db="EMBL/GenBank/DDBJ databases">
        <authorList>
            <person name="Corre E."/>
            <person name="Pelletier E."/>
            <person name="Niang G."/>
            <person name="Scheremetjew M."/>
            <person name="Finn R."/>
            <person name="Kale V."/>
            <person name="Holt S."/>
            <person name="Cochrane G."/>
            <person name="Meng A."/>
            <person name="Brown T."/>
            <person name="Cohen L."/>
        </authorList>
    </citation>
    <scope>NUCLEOTIDE SEQUENCE</scope>
    <source>
        <strain evidence="2">SAG 36.94</strain>
    </source>
</reference>
<dbReference type="PANTHER" id="PTHR21456">
    <property type="entry name" value="FAMILY WITH SEQUENCE SIMILARITY 102"/>
    <property type="match status" value="1"/>
</dbReference>
<evidence type="ECO:0000313" key="2">
    <source>
        <dbReference type="EMBL" id="CAD9238256.1"/>
    </source>
</evidence>
<name>A0A7S1TIY1_9RHOD</name>
<feature type="domain" description="C2 NT-type" evidence="1">
    <location>
        <begin position="5"/>
        <end position="144"/>
    </location>
</feature>
<dbReference type="PROSITE" id="PS51840">
    <property type="entry name" value="C2_NT"/>
    <property type="match status" value="1"/>
</dbReference>
<dbReference type="EMBL" id="HBGH01018658">
    <property type="protein sequence ID" value="CAD9238256.1"/>
    <property type="molecule type" value="Transcribed_RNA"/>
</dbReference>
<dbReference type="PANTHER" id="PTHR21456:SF1">
    <property type="entry name" value="C2 NT-TYPE DOMAIN-CONTAINING PROTEIN"/>
    <property type="match status" value="1"/>
</dbReference>
<dbReference type="Pfam" id="PF10358">
    <property type="entry name" value="NT-C2"/>
    <property type="match status" value="1"/>
</dbReference>
<protein>
    <recommendedName>
        <fullName evidence="1">C2 NT-type domain-containing protein</fullName>
    </recommendedName>
</protein>
<gene>
    <name evidence="2" type="ORF">CCAE0312_LOCUS10358</name>
</gene>
<proteinExistence type="predicted"/>
<dbReference type="InterPro" id="IPR019448">
    <property type="entry name" value="NT-C2"/>
</dbReference>
<dbReference type="InterPro" id="IPR039931">
    <property type="entry name" value="EEIG1/2-like"/>
</dbReference>